<name>A0AAX3WFZ3_METEX</name>
<accession>A0AAX3WFZ3</accession>
<feature type="compositionally biased region" description="Polar residues" evidence="1">
    <location>
        <begin position="17"/>
        <end position="30"/>
    </location>
</feature>
<dbReference type="EMBL" id="CP073633">
    <property type="protein sequence ID" value="WHQ70479.1"/>
    <property type="molecule type" value="Genomic_DNA"/>
</dbReference>
<dbReference type="RefSeq" id="WP_283535784.1">
    <property type="nucleotide sequence ID" value="NZ_CP073633.1"/>
</dbReference>
<sequence length="62" mass="6451">MTSDTQLDRSASPLAAVSNQIHPSEPNQMIHQLAEGADALPKDGSKPTAPPTNAFEGFGSFA</sequence>
<feature type="region of interest" description="Disordered" evidence="1">
    <location>
        <begin position="1"/>
        <end position="62"/>
    </location>
</feature>
<dbReference type="AlphaFoldDB" id="A0AAX3WFZ3"/>
<evidence type="ECO:0000256" key="1">
    <source>
        <dbReference type="SAM" id="MobiDB-lite"/>
    </source>
</evidence>
<protein>
    <submittedName>
        <fullName evidence="2">Uncharacterized protein</fullName>
    </submittedName>
</protein>
<proteinExistence type="predicted"/>
<organism evidence="2 3">
    <name type="scientific">Methylorubrum extorquens</name>
    <name type="common">Methylobacterium dichloromethanicum</name>
    <name type="synonym">Methylobacterium extorquens</name>
    <dbReference type="NCBI Taxonomy" id="408"/>
    <lineage>
        <taxon>Bacteria</taxon>
        <taxon>Pseudomonadati</taxon>
        <taxon>Pseudomonadota</taxon>
        <taxon>Alphaproteobacteria</taxon>
        <taxon>Hyphomicrobiales</taxon>
        <taxon>Methylobacteriaceae</taxon>
        <taxon>Methylorubrum</taxon>
    </lineage>
</organism>
<dbReference type="Proteomes" id="UP001223720">
    <property type="component" value="Chromosome"/>
</dbReference>
<evidence type="ECO:0000313" key="3">
    <source>
        <dbReference type="Proteomes" id="UP001223720"/>
    </source>
</evidence>
<evidence type="ECO:0000313" key="2">
    <source>
        <dbReference type="EMBL" id="WHQ70479.1"/>
    </source>
</evidence>
<gene>
    <name evidence="2" type="ORF">KEC54_02195</name>
</gene>
<reference evidence="2" key="1">
    <citation type="journal article" date="2022" name="Biotechnol. Bioprocess Eng.">
        <title>Pan-genome Analysis Reveals Comparative Genomic Features of Central Metabolic Pathways in Methylorubrum extorquens.</title>
        <authorList>
            <person name="Lee G.M."/>
            <person name="Scott-Nevros Z.K."/>
            <person name="Lee S.-M."/>
            <person name="Kim D."/>
        </authorList>
    </citation>
    <scope>NUCLEOTIDE SEQUENCE</scope>
    <source>
        <strain evidence="2">ATCC 55366</strain>
    </source>
</reference>